<evidence type="ECO:0000256" key="2">
    <source>
        <dbReference type="ARBA" id="ARBA00022692"/>
    </source>
</evidence>
<evidence type="ECO:0000256" key="1">
    <source>
        <dbReference type="ARBA" id="ARBA00004141"/>
    </source>
</evidence>
<evidence type="ECO:0000313" key="8">
    <source>
        <dbReference type="Proteomes" id="UP000824179"/>
    </source>
</evidence>
<feature type="transmembrane region" description="Helical" evidence="5">
    <location>
        <begin position="21"/>
        <end position="43"/>
    </location>
</feature>
<name>A0A9D1DBQ6_9FIRM</name>
<proteinExistence type="predicted"/>
<dbReference type="InterPro" id="IPR013525">
    <property type="entry name" value="ABC2_TM"/>
</dbReference>
<evidence type="ECO:0000313" key="7">
    <source>
        <dbReference type="EMBL" id="HIR38775.1"/>
    </source>
</evidence>
<evidence type="ECO:0000256" key="4">
    <source>
        <dbReference type="ARBA" id="ARBA00023136"/>
    </source>
</evidence>
<evidence type="ECO:0000256" key="5">
    <source>
        <dbReference type="SAM" id="Phobius"/>
    </source>
</evidence>
<dbReference type="EMBL" id="DVHB01000004">
    <property type="protein sequence ID" value="HIR38775.1"/>
    <property type="molecule type" value="Genomic_DNA"/>
</dbReference>
<accession>A0A9D1DBQ6</accession>
<dbReference type="PANTHER" id="PTHR43027:SF2">
    <property type="entry name" value="TRANSPORT PERMEASE PROTEIN"/>
    <property type="match status" value="1"/>
</dbReference>
<organism evidence="7 8">
    <name type="scientific">Candidatus Coproplasma stercoripullorum</name>
    <dbReference type="NCBI Taxonomy" id="2840751"/>
    <lineage>
        <taxon>Bacteria</taxon>
        <taxon>Bacillati</taxon>
        <taxon>Bacillota</taxon>
        <taxon>Clostridia</taxon>
        <taxon>Eubacteriales</taxon>
        <taxon>Candidatus Coproplasma</taxon>
    </lineage>
</organism>
<keyword evidence="3 5" id="KW-1133">Transmembrane helix</keyword>
<sequence length="236" mass="25906">MKAFLYGVGLQFKMDIRSKTMLITCYLVPLVFFFFMSGIFTSIDPSAVKTLIPSMTVFVITMSALIGLPPSLGEVYCGEIKKVYKANGVPLSLGVVTQFISSFIHTLIVCLIVFAVAPFAFKAELPTNLPLYFCSLIVLLCVTLAIGCIIGLLVKTQAKQSMIAIIIFLPSVMLSGIMFPAAMLPDFMQYIAYIFPATIGFQAMTAFEVWHLPVLVAVFVVLCIAVALILKMKSRR</sequence>
<gene>
    <name evidence="7" type="ORF">IAB90_00175</name>
</gene>
<dbReference type="AlphaFoldDB" id="A0A9D1DBQ6"/>
<feature type="transmembrane region" description="Helical" evidence="5">
    <location>
        <begin position="55"/>
        <end position="77"/>
    </location>
</feature>
<feature type="transmembrane region" description="Helical" evidence="5">
    <location>
        <begin position="161"/>
        <end position="183"/>
    </location>
</feature>
<comment type="subcellular location">
    <subcellularLocation>
        <location evidence="1">Membrane</location>
        <topology evidence="1">Multi-pass membrane protein</topology>
    </subcellularLocation>
</comment>
<reference evidence="7" key="2">
    <citation type="journal article" date="2021" name="PeerJ">
        <title>Extensive microbial diversity within the chicken gut microbiome revealed by metagenomics and culture.</title>
        <authorList>
            <person name="Gilroy R."/>
            <person name="Ravi A."/>
            <person name="Getino M."/>
            <person name="Pursley I."/>
            <person name="Horton D.L."/>
            <person name="Alikhan N.F."/>
            <person name="Baker D."/>
            <person name="Gharbi K."/>
            <person name="Hall N."/>
            <person name="Watson M."/>
            <person name="Adriaenssens E.M."/>
            <person name="Foster-Nyarko E."/>
            <person name="Jarju S."/>
            <person name="Secka A."/>
            <person name="Antonio M."/>
            <person name="Oren A."/>
            <person name="Chaudhuri R.R."/>
            <person name="La Ragione R."/>
            <person name="Hildebrand F."/>
            <person name="Pallen M.J."/>
        </authorList>
    </citation>
    <scope>NUCLEOTIDE SEQUENCE</scope>
    <source>
        <strain evidence="7">ChiW25-3613</strain>
    </source>
</reference>
<dbReference type="Pfam" id="PF01061">
    <property type="entry name" value="ABC2_membrane"/>
    <property type="match status" value="1"/>
</dbReference>
<feature type="transmembrane region" description="Helical" evidence="5">
    <location>
        <begin position="210"/>
        <end position="230"/>
    </location>
</feature>
<feature type="domain" description="ABC-2 type transporter transmembrane" evidence="6">
    <location>
        <begin position="12"/>
        <end position="206"/>
    </location>
</feature>
<evidence type="ECO:0000259" key="6">
    <source>
        <dbReference type="Pfam" id="PF01061"/>
    </source>
</evidence>
<keyword evidence="4 5" id="KW-0472">Membrane</keyword>
<dbReference type="GO" id="GO:0016020">
    <property type="term" value="C:membrane"/>
    <property type="evidence" value="ECO:0007669"/>
    <property type="project" value="UniProtKB-SubCell"/>
</dbReference>
<keyword evidence="2 5" id="KW-0812">Transmembrane</keyword>
<dbReference type="Proteomes" id="UP000824179">
    <property type="component" value="Unassembled WGS sequence"/>
</dbReference>
<comment type="caution">
    <text evidence="7">The sequence shown here is derived from an EMBL/GenBank/DDBJ whole genome shotgun (WGS) entry which is preliminary data.</text>
</comment>
<dbReference type="GO" id="GO:0140359">
    <property type="term" value="F:ABC-type transporter activity"/>
    <property type="evidence" value="ECO:0007669"/>
    <property type="project" value="InterPro"/>
</dbReference>
<feature type="transmembrane region" description="Helical" evidence="5">
    <location>
        <begin position="89"/>
        <end position="117"/>
    </location>
</feature>
<reference evidence="7" key="1">
    <citation type="submission" date="2020-10" db="EMBL/GenBank/DDBJ databases">
        <authorList>
            <person name="Gilroy R."/>
        </authorList>
    </citation>
    <scope>NUCLEOTIDE SEQUENCE</scope>
    <source>
        <strain evidence="7">ChiW25-3613</strain>
    </source>
</reference>
<dbReference type="PANTHER" id="PTHR43027">
    <property type="entry name" value="DOXORUBICIN RESISTANCE ABC TRANSPORTER PERMEASE PROTEIN DRRC-RELATED"/>
    <property type="match status" value="1"/>
</dbReference>
<evidence type="ECO:0000256" key="3">
    <source>
        <dbReference type="ARBA" id="ARBA00022989"/>
    </source>
</evidence>
<protein>
    <submittedName>
        <fullName evidence="7">ABC transporter permease</fullName>
    </submittedName>
</protein>
<dbReference type="InterPro" id="IPR052902">
    <property type="entry name" value="ABC-2_transporter"/>
</dbReference>
<feature type="transmembrane region" description="Helical" evidence="5">
    <location>
        <begin position="129"/>
        <end position="154"/>
    </location>
</feature>